<dbReference type="InterPro" id="IPR017850">
    <property type="entry name" value="Alkaline_phosphatase_core_sf"/>
</dbReference>
<gene>
    <name evidence="9" type="ORF">N7E81_09355</name>
</gene>
<dbReference type="PANTHER" id="PTHR45953">
    <property type="entry name" value="IDURONATE 2-SULFATASE"/>
    <property type="match status" value="1"/>
</dbReference>
<dbReference type="PROSITE" id="PS00523">
    <property type="entry name" value="SULFATASE_1"/>
    <property type="match status" value="1"/>
</dbReference>
<proteinExistence type="inferred from homology"/>
<feature type="domain" description="Sulfatase N-terminal" evidence="8">
    <location>
        <begin position="30"/>
        <end position="374"/>
    </location>
</feature>
<evidence type="ECO:0000256" key="5">
    <source>
        <dbReference type="ARBA" id="ARBA00022801"/>
    </source>
</evidence>
<dbReference type="Gene3D" id="3.40.720.10">
    <property type="entry name" value="Alkaline Phosphatase, subunit A"/>
    <property type="match status" value="1"/>
</dbReference>
<dbReference type="InterPro" id="IPR024607">
    <property type="entry name" value="Sulfatase_CS"/>
</dbReference>
<feature type="signal peptide" evidence="7">
    <location>
        <begin position="1"/>
        <end position="21"/>
    </location>
</feature>
<dbReference type="EMBL" id="CP106735">
    <property type="protein sequence ID" value="UXX81296.1"/>
    <property type="molecule type" value="Genomic_DNA"/>
</dbReference>
<evidence type="ECO:0000256" key="1">
    <source>
        <dbReference type="ARBA" id="ARBA00001913"/>
    </source>
</evidence>
<dbReference type="Proteomes" id="UP001062165">
    <property type="component" value="Chromosome"/>
</dbReference>
<dbReference type="PROSITE" id="PS51257">
    <property type="entry name" value="PROKAR_LIPOPROTEIN"/>
    <property type="match status" value="1"/>
</dbReference>
<dbReference type="SUPFAM" id="SSF53649">
    <property type="entry name" value="Alkaline phosphatase-like"/>
    <property type="match status" value="1"/>
</dbReference>
<dbReference type="PANTHER" id="PTHR45953:SF1">
    <property type="entry name" value="IDURONATE 2-SULFATASE"/>
    <property type="match status" value="1"/>
</dbReference>
<keyword evidence="4 7" id="KW-0732">Signal</keyword>
<name>A0ABY6D578_9BACT</name>
<keyword evidence="6" id="KW-0106">Calcium</keyword>
<keyword evidence="10" id="KW-1185">Reference proteome</keyword>
<dbReference type="InterPro" id="IPR035874">
    <property type="entry name" value="IDS"/>
</dbReference>
<evidence type="ECO:0000313" key="9">
    <source>
        <dbReference type="EMBL" id="UXX81296.1"/>
    </source>
</evidence>
<protein>
    <submittedName>
        <fullName evidence="9">Sulfatase</fullName>
    </submittedName>
</protein>
<evidence type="ECO:0000256" key="3">
    <source>
        <dbReference type="ARBA" id="ARBA00022723"/>
    </source>
</evidence>
<evidence type="ECO:0000256" key="2">
    <source>
        <dbReference type="ARBA" id="ARBA00008779"/>
    </source>
</evidence>
<sequence>MSILRTTCILALLVVALVACKQHKPEVKPPNVLFIAVDDLNDWVGALGGHPDALTPNIDRLAARGVLFENANCQAPLCGPSRASIMTGLLPSTTGIYQHIADDQIKKSSTSLAQAQLLPEYFASHGYKTMGVGKLLHSGDEAGAFQQFGGTFGMFGPYPERRFKFDPEWFGQPKGTVTDWGAFPSQDESMPDYNIAQWAIDQLQQSHKDPFFLGVGFVRPHVPWYVPQQWLDKFELDSIDLPPYLATDFEDIPAIGQAIAEVPMMPTAEWAKQSGEWKAAVRAYLACMAFTDHYVGEVLKALAQSEYANNTIVVLWSDHGYHLGEKNRFAKHSLWQRSTHVPLIFAGQNLPQNKKVEAAVGLIDMYPTLADLCGLPVVDQLDGHSLRPLIDQPNQAWPYAAITTYGENNHSIKLGAYNYISYEDGTAELYDHQTDPNEWYNVASDTAYASVVAELKKQLPQVNAAQVEHSLSKVNAYFRNKKLVEYPNAFDEPKE</sequence>
<dbReference type="InterPro" id="IPR000917">
    <property type="entry name" value="Sulfatase_N"/>
</dbReference>
<dbReference type="RefSeq" id="WP_263053020.1">
    <property type="nucleotide sequence ID" value="NZ_CP106735.1"/>
</dbReference>
<dbReference type="Pfam" id="PF00884">
    <property type="entry name" value="Sulfatase"/>
    <property type="match status" value="1"/>
</dbReference>
<comment type="cofactor">
    <cofactor evidence="1">
        <name>Ca(2+)</name>
        <dbReference type="ChEBI" id="CHEBI:29108"/>
    </cofactor>
</comment>
<evidence type="ECO:0000256" key="4">
    <source>
        <dbReference type="ARBA" id="ARBA00022729"/>
    </source>
</evidence>
<reference evidence="9" key="1">
    <citation type="submission" date="2022-10" db="EMBL/GenBank/DDBJ databases">
        <title>Comparative genomics and taxonomic characterization of three novel marine species of genus Reichenbachiella exhibiting antioxidant and polysaccharide degradation activities.</title>
        <authorList>
            <person name="Muhammad N."/>
            <person name="Lee Y.-J."/>
            <person name="Ko J."/>
            <person name="Kim S.-G."/>
        </authorList>
    </citation>
    <scope>NUCLEOTIDE SEQUENCE</scope>
    <source>
        <strain evidence="9">Wsw4-B4</strain>
    </source>
</reference>
<comment type="similarity">
    <text evidence="2">Belongs to the sulfatase family.</text>
</comment>
<evidence type="ECO:0000256" key="7">
    <source>
        <dbReference type="SAM" id="SignalP"/>
    </source>
</evidence>
<keyword evidence="3" id="KW-0479">Metal-binding</keyword>
<keyword evidence="5" id="KW-0378">Hydrolase</keyword>
<dbReference type="CDD" id="cd16030">
    <property type="entry name" value="iduronate-2-sulfatase"/>
    <property type="match status" value="1"/>
</dbReference>
<evidence type="ECO:0000256" key="6">
    <source>
        <dbReference type="ARBA" id="ARBA00022837"/>
    </source>
</evidence>
<accession>A0ABY6D578</accession>
<organism evidence="9 10">
    <name type="scientific">Reichenbachiella carrageenanivorans</name>
    <dbReference type="NCBI Taxonomy" id="2979869"/>
    <lineage>
        <taxon>Bacteria</taxon>
        <taxon>Pseudomonadati</taxon>
        <taxon>Bacteroidota</taxon>
        <taxon>Cytophagia</taxon>
        <taxon>Cytophagales</taxon>
        <taxon>Reichenbachiellaceae</taxon>
        <taxon>Reichenbachiella</taxon>
    </lineage>
</organism>
<feature type="chain" id="PRO_5046486834" evidence="7">
    <location>
        <begin position="22"/>
        <end position="495"/>
    </location>
</feature>
<evidence type="ECO:0000313" key="10">
    <source>
        <dbReference type="Proteomes" id="UP001062165"/>
    </source>
</evidence>
<evidence type="ECO:0000259" key="8">
    <source>
        <dbReference type="Pfam" id="PF00884"/>
    </source>
</evidence>